<evidence type="ECO:0000313" key="2">
    <source>
        <dbReference type="EMBL" id="RHN44186.1"/>
    </source>
</evidence>
<gene>
    <name evidence="1" type="ORF">MtrDRAFT_AC169177g21v1</name>
    <name evidence="2" type="ORF">MtrunA17_Chr7g0216651</name>
</gene>
<evidence type="ECO:0000313" key="1">
    <source>
        <dbReference type="EMBL" id="ABN08977.1"/>
    </source>
</evidence>
<dbReference type="Proteomes" id="UP000265566">
    <property type="component" value="Chromosome 7"/>
</dbReference>
<sequence>MWPGHGITSSFIVDAFDNIPKISSSSQILAIQHFDERFIIAFKFNSAKLQSIAHLRRFIEHHSFRHGWIFKLSHSPGSRCQHLSVAVTVDCAQALGAAAS</sequence>
<reference evidence="2" key="3">
    <citation type="journal article" date="2018" name="Nat. Plants">
        <title>Whole-genome landscape of Medicago truncatula symbiotic genes.</title>
        <authorList>
            <person name="Pecrix Y."/>
            <person name="Gamas P."/>
            <person name="Carrere S."/>
        </authorList>
    </citation>
    <scope>NUCLEOTIDE SEQUENCE</scope>
    <source>
        <tissue evidence="2">Leaves</tissue>
    </source>
</reference>
<organism evidence="1">
    <name type="scientific">Medicago truncatula</name>
    <name type="common">Barrel medic</name>
    <name type="synonym">Medicago tribuloides</name>
    <dbReference type="NCBI Taxonomy" id="3880"/>
    <lineage>
        <taxon>Eukaryota</taxon>
        <taxon>Viridiplantae</taxon>
        <taxon>Streptophyta</taxon>
        <taxon>Embryophyta</taxon>
        <taxon>Tracheophyta</taxon>
        <taxon>Spermatophyta</taxon>
        <taxon>Magnoliopsida</taxon>
        <taxon>eudicotyledons</taxon>
        <taxon>Gunneridae</taxon>
        <taxon>Pentapetalae</taxon>
        <taxon>rosids</taxon>
        <taxon>fabids</taxon>
        <taxon>Fabales</taxon>
        <taxon>Fabaceae</taxon>
        <taxon>Papilionoideae</taxon>
        <taxon>50 kb inversion clade</taxon>
        <taxon>NPAAA clade</taxon>
        <taxon>Hologalegina</taxon>
        <taxon>IRL clade</taxon>
        <taxon>Trifolieae</taxon>
        <taxon>Medicago</taxon>
    </lineage>
</organism>
<name>A2Q5V7_MEDTR</name>
<dbReference type="EMBL" id="AC169177">
    <property type="protein sequence ID" value="ABN08977.1"/>
    <property type="molecule type" value="Genomic_DNA"/>
</dbReference>
<dbReference type="EMBL" id="PSQE01000007">
    <property type="protein sequence ID" value="RHN44186.1"/>
    <property type="molecule type" value="Genomic_DNA"/>
</dbReference>
<accession>A2Q5V7</accession>
<reference evidence="1" key="1">
    <citation type="submission" date="2005-12" db="EMBL/GenBank/DDBJ databases">
        <authorList>
            <person name="Town C.D."/>
        </authorList>
    </citation>
    <scope>NUCLEOTIDE SEQUENCE</scope>
</reference>
<reference evidence="1" key="2">
    <citation type="submission" date="2007-03" db="EMBL/GenBank/DDBJ databases">
        <authorList>
            <consortium name="The International Medicago Genome Annotation Group"/>
        </authorList>
    </citation>
    <scope>NUCLEOTIDE SEQUENCE</scope>
</reference>
<proteinExistence type="predicted"/>
<dbReference type="Gramene" id="rna38276">
    <property type="protein sequence ID" value="RHN44186.1"/>
    <property type="gene ID" value="gene38276"/>
</dbReference>
<dbReference type="AlphaFoldDB" id="A2Q5V7"/>
<protein>
    <submittedName>
        <fullName evidence="1">Uncharacterized protein</fullName>
    </submittedName>
</protein>